<sequence length="64" mass="7538">MTEQYDRLLNQKEVAEWIGMSEAWMEQCRFKGTGIPYVKIGRACRYRTSDVQRWIDEHIVGSGI</sequence>
<keyword evidence="2" id="KW-1185">Reference proteome</keyword>
<dbReference type="InterPro" id="IPR036388">
    <property type="entry name" value="WH-like_DNA-bd_sf"/>
</dbReference>
<dbReference type="Proteomes" id="UP000319449">
    <property type="component" value="Unassembled WGS sequence"/>
</dbReference>
<name>A0A562V6Z3_9BACT</name>
<dbReference type="SUPFAM" id="SSF46955">
    <property type="entry name" value="Putative DNA-binding domain"/>
    <property type="match status" value="1"/>
</dbReference>
<dbReference type="EMBL" id="VLLN01000036">
    <property type="protein sequence ID" value="TWJ13676.1"/>
    <property type="molecule type" value="Genomic_DNA"/>
</dbReference>
<dbReference type="OrthoDB" id="7068969at2"/>
<comment type="caution">
    <text evidence="1">The sequence shown here is derived from an EMBL/GenBank/DDBJ whole genome shotgun (WGS) entry which is preliminary data.</text>
</comment>
<accession>A0A562V6Z3</accession>
<evidence type="ECO:0000313" key="2">
    <source>
        <dbReference type="Proteomes" id="UP000319449"/>
    </source>
</evidence>
<reference evidence="1 2" key="1">
    <citation type="submission" date="2019-07" db="EMBL/GenBank/DDBJ databases">
        <title>Genomic Encyclopedia of Archaeal and Bacterial Type Strains, Phase II (KMG-II): from individual species to whole genera.</title>
        <authorList>
            <person name="Goeker M."/>
        </authorList>
    </citation>
    <scope>NUCLEOTIDE SEQUENCE [LARGE SCALE GENOMIC DNA]</scope>
    <source>
        <strain evidence="1 2">ATCC BAA-1139</strain>
    </source>
</reference>
<dbReference type="Gene3D" id="1.10.10.10">
    <property type="entry name" value="Winged helix-like DNA-binding domain superfamily/Winged helix DNA-binding domain"/>
    <property type="match status" value="1"/>
</dbReference>
<proteinExistence type="predicted"/>
<organism evidence="1 2">
    <name type="scientific">Geobacter argillaceus</name>
    <dbReference type="NCBI Taxonomy" id="345631"/>
    <lineage>
        <taxon>Bacteria</taxon>
        <taxon>Pseudomonadati</taxon>
        <taxon>Thermodesulfobacteriota</taxon>
        <taxon>Desulfuromonadia</taxon>
        <taxon>Geobacterales</taxon>
        <taxon>Geobacteraceae</taxon>
        <taxon>Geobacter</taxon>
    </lineage>
</organism>
<protein>
    <submittedName>
        <fullName evidence="1">AlpA family transcriptional regulator</fullName>
    </submittedName>
</protein>
<dbReference type="AlphaFoldDB" id="A0A562V6Z3"/>
<gene>
    <name evidence="1" type="ORF">JN12_03728</name>
</gene>
<dbReference type="RefSeq" id="WP_145025600.1">
    <property type="nucleotide sequence ID" value="NZ_VLLN01000036.1"/>
</dbReference>
<dbReference type="InterPro" id="IPR009061">
    <property type="entry name" value="DNA-bd_dom_put_sf"/>
</dbReference>
<evidence type="ECO:0000313" key="1">
    <source>
        <dbReference type="EMBL" id="TWJ13676.1"/>
    </source>
</evidence>